<evidence type="ECO:0000256" key="1">
    <source>
        <dbReference type="ARBA" id="ARBA00022737"/>
    </source>
</evidence>
<feature type="repeat" description="TPR" evidence="3">
    <location>
        <begin position="756"/>
        <end position="789"/>
    </location>
</feature>
<dbReference type="PANTHER" id="PTHR44858:SF1">
    <property type="entry name" value="UDP-N-ACETYLGLUCOSAMINE--PEPTIDE N-ACETYLGLUCOSAMINYLTRANSFERASE SPINDLY-RELATED"/>
    <property type="match status" value="1"/>
</dbReference>
<proteinExistence type="predicted"/>
<keyword evidence="6" id="KW-1185">Reference proteome</keyword>
<dbReference type="SMART" id="SM00028">
    <property type="entry name" value="TPR"/>
    <property type="match status" value="16"/>
</dbReference>
<organism evidence="5 6">
    <name type="scientific">Fasciola hepatica</name>
    <name type="common">Liver fluke</name>
    <dbReference type="NCBI Taxonomy" id="6192"/>
    <lineage>
        <taxon>Eukaryota</taxon>
        <taxon>Metazoa</taxon>
        <taxon>Spiralia</taxon>
        <taxon>Lophotrochozoa</taxon>
        <taxon>Platyhelminthes</taxon>
        <taxon>Trematoda</taxon>
        <taxon>Digenea</taxon>
        <taxon>Plagiorchiida</taxon>
        <taxon>Echinostomata</taxon>
        <taxon>Echinostomatoidea</taxon>
        <taxon>Fasciolidae</taxon>
        <taxon>Fasciola</taxon>
    </lineage>
</organism>
<accession>A0A4E0RLH1</accession>
<feature type="region of interest" description="Disordered" evidence="4">
    <location>
        <begin position="249"/>
        <end position="281"/>
    </location>
</feature>
<name>A0A4E0RLH1_FASHE</name>
<feature type="repeat" description="TPR" evidence="3">
    <location>
        <begin position="1576"/>
        <end position="1609"/>
    </location>
</feature>
<feature type="region of interest" description="Disordered" evidence="4">
    <location>
        <begin position="100"/>
        <end position="120"/>
    </location>
</feature>
<dbReference type="Gene3D" id="1.25.40.10">
    <property type="entry name" value="Tetratricopeptide repeat domain"/>
    <property type="match status" value="7"/>
</dbReference>
<comment type="caution">
    <text evidence="5">The sequence shown here is derived from an EMBL/GenBank/DDBJ whole genome shotgun (WGS) entry which is preliminary data.</text>
</comment>
<keyword evidence="2 3" id="KW-0802">TPR repeat</keyword>
<dbReference type="InterPro" id="IPR011990">
    <property type="entry name" value="TPR-like_helical_dom_sf"/>
</dbReference>
<evidence type="ECO:0000256" key="4">
    <source>
        <dbReference type="SAM" id="MobiDB-lite"/>
    </source>
</evidence>
<dbReference type="PROSITE" id="PS50005">
    <property type="entry name" value="TPR"/>
    <property type="match status" value="6"/>
</dbReference>
<dbReference type="SUPFAM" id="SSF48452">
    <property type="entry name" value="TPR-like"/>
    <property type="match status" value="4"/>
</dbReference>
<feature type="repeat" description="TPR" evidence="3">
    <location>
        <begin position="1542"/>
        <end position="1575"/>
    </location>
</feature>
<dbReference type="InterPro" id="IPR050498">
    <property type="entry name" value="Ycf3"/>
</dbReference>
<reference evidence="5" key="1">
    <citation type="submission" date="2019-03" db="EMBL/GenBank/DDBJ databases">
        <title>Improved annotation for the trematode Fasciola hepatica.</title>
        <authorList>
            <person name="Choi Y.-J."/>
            <person name="Martin J."/>
            <person name="Mitreva M."/>
        </authorList>
    </citation>
    <scope>NUCLEOTIDE SEQUENCE [LARGE SCALE GENOMIC DNA]</scope>
</reference>
<evidence type="ECO:0000256" key="3">
    <source>
        <dbReference type="PROSITE-ProRule" id="PRU00339"/>
    </source>
</evidence>
<feature type="repeat" description="TPR" evidence="3">
    <location>
        <begin position="1109"/>
        <end position="1142"/>
    </location>
</feature>
<feature type="repeat" description="TPR" evidence="3">
    <location>
        <begin position="1707"/>
        <end position="1740"/>
    </location>
</feature>
<evidence type="ECO:0000313" key="5">
    <source>
        <dbReference type="EMBL" id="THD28283.1"/>
    </source>
</evidence>
<evidence type="ECO:0008006" key="7">
    <source>
        <dbReference type="Google" id="ProtNLM"/>
    </source>
</evidence>
<dbReference type="EMBL" id="JXXN02000190">
    <property type="protein sequence ID" value="THD28283.1"/>
    <property type="molecule type" value="Genomic_DNA"/>
</dbReference>
<dbReference type="Proteomes" id="UP000230066">
    <property type="component" value="Unassembled WGS sequence"/>
</dbReference>
<dbReference type="PANTHER" id="PTHR44858">
    <property type="entry name" value="TETRATRICOPEPTIDE REPEAT PROTEIN 6"/>
    <property type="match status" value="1"/>
</dbReference>
<feature type="region of interest" description="Disordered" evidence="4">
    <location>
        <begin position="1165"/>
        <end position="1184"/>
    </location>
</feature>
<dbReference type="Pfam" id="PF13432">
    <property type="entry name" value="TPR_16"/>
    <property type="match status" value="2"/>
</dbReference>
<evidence type="ECO:0000313" key="6">
    <source>
        <dbReference type="Proteomes" id="UP000230066"/>
    </source>
</evidence>
<gene>
    <name evidence="5" type="ORF">D915_000787</name>
</gene>
<sequence length="1805" mass="207603">MRTKSVSNVDQHLGLLRIRRIAQSAVLTQMIQRSLDTLRTQFFPQEEEVVNVGDIEEAMHFVNKTPENPQKEKRKHQRGPILHTIRSRITASLFNRRSTLTQNGSSSCSSSRTIRRPAGRRKLLRVTAQANSVVSIQPKNENNPKAPSPNVLKEIDVTEYVTVHMDVGNLETISEDERAIKIQALATKENHTCTIETEIKDTNAVEKKKMKLSEARDHTEFIPNVLEQTSLGFPAIKITKLDTGGTNLGMYKHRTSNPKPKEKPICSRSTGRTCAFGTRNPEPPDFSLDELHNAAVTKRILELQPQQHVRKFVKTRSKSLPGTKLCLLVDGKKPESDTERPRTGSVPPMHYGEERCLQVLMTYAFLVEELTYQREQLLALKTLDDQNVSEDPQITHRGIVGRSRPPTKMYRQTTQKNRINRTTGKTRSLNRGQTSKLKNTSQSVNNNFVICSDKSETRLRRTRSCPPGLAYRTSRISFEGSSNRLTSATIGCDESSFQKWLKMSGYDGKSPIKMWVKRYFLKLSRIRLVAKRFARKSHSSKKAQSRTGTVESRDQDFVHLSAMDSQLVRVGQNMRYREKQLKPMDWTTKVSLSDKLEVSPSHVGEMPVEIALEMIQEEISKLTANLAKASGFMRAFLLCRRAAFYRKIGRLSSAKEDLKQIEPETEVKFVDYHWQSHLLHVLEGQSKLAEEYLWKCRAELFGVMLFGASSTGWTEKQVNRREQLLQALSRLVQLRGDRRTELTICMNLIELRPRKYAYYYQRGRLYQKMDRWDTAAKDFGQVIRLFPAHQDAKLQYALCFVKKGTWAMAIKHLRELCSMWPNNEEGHVELGYCLTKTYEHTEALSHLTAALYINAINRKALLLRGMLLRRAGPLQALRDLTVCIQIEGQDDEGFQARMYRAVLFFEWRKYQKAVNELEFVYEHNPSLTWIPLQLGICHLKLKHYSTAIMCFNESLKNGFVSWNVYLCRAEAFAAQKKIDCAIYDLQRAINVEPTRAEFYLRLCQLMLLRDERATHSSAWKTMLEASMMHMSFRNLYQRALAHCILGQYSQAIELVESLTRTRTTLDDWLLLSEAWKKIGHWSAVVTCLQKAIRTLEPKQYRIPWPMITAELLERIGLGQMHMQLYEEAVESFSAATHINPHRTSVYLHRGICRLRLAYQAHHLPTPPKPTIKQGRSGGHQNTKQNTVRVRRTLSDEGLEDLHRVIAANDRRRHEHGRTESEGQILTLTDMALRVRAMYFAVIGRLAKAIKTCNLALKLKPKWTWALFYRGMFKFQLRTHQFAENDFTASLELSRDCAMIYYTRALCREATGKWSEALEDYKQVLSTTPLARTRTAEEIYFRSLINMGLIQAHRFNQYEDSARSFHLAHQIYAARQLFAELGMDAKLGVSKWPELIHSIGLSLHRLGKFEQADAIFRSLTLANPALTWAHVSRANMLMDYGGHVAQTDPGKQNALWTRALEEYQFAHQLSPTDWSARIGLAIHLQVTGKLTAALQMINEGLDNLGEQKDMIIPPNLFEPSSKTKKSNDRKVILTPSFHPETVAEAYECRGLIEFQLGHLSRAIADLTEAIRLNPCHPNYLVNRGTIYQRDGQLRSAMTDYRRAISLVPNHGSAHFHRGLLYLLHGQVEQSELALGNALSDGYASTYNRDLCAINKDPAVWLTRAIARYLCAKHKQFMSCHMDGARQDLEQAEKLLLGDSELNATISWPHFHYAKGRFLFYLGLFQQSLEEFNKAIALIPDNAWFYRARSECHYRMQLYKQALTDYHLVLLAVERRGKRGWMRNYRNTPLPDPLTLDHIRKLMIDQE</sequence>
<dbReference type="InterPro" id="IPR019734">
    <property type="entry name" value="TPR_rpt"/>
</dbReference>
<keyword evidence="1" id="KW-0677">Repeat</keyword>
<feature type="repeat" description="TPR" evidence="3">
    <location>
        <begin position="1297"/>
        <end position="1330"/>
    </location>
</feature>
<evidence type="ECO:0000256" key="2">
    <source>
        <dbReference type="ARBA" id="ARBA00022803"/>
    </source>
</evidence>
<protein>
    <recommendedName>
        <fullName evidence="7">Tetratricopeptide repeat protein</fullName>
    </recommendedName>
</protein>